<dbReference type="InterPro" id="IPR011701">
    <property type="entry name" value="MFS"/>
</dbReference>
<feature type="transmembrane region" description="Helical" evidence="6">
    <location>
        <begin position="144"/>
        <end position="165"/>
    </location>
</feature>
<proteinExistence type="predicted"/>
<feature type="transmembrane region" description="Helical" evidence="6">
    <location>
        <begin position="311"/>
        <end position="332"/>
    </location>
</feature>
<accession>A0A261SE31</accession>
<reference evidence="9" key="1">
    <citation type="submission" date="2017-05" db="EMBL/GenBank/DDBJ databases">
        <title>Complete and WGS of Bordetella genogroups.</title>
        <authorList>
            <person name="Spilker T."/>
            <person name="Lipuma J."/>
        </authorList>
    </citation>
    <scope>NUCLEOTIDE SEQUENCE [LARGE SCALE GENOMIC DNA]</scope>
    <source>
        <strain evidence="9">AU16122</strain>
    </source>
</reference>
<dbReference type="OrthoDB" id="9812221at2"/>
<dbReference type="SUPFAM" id="SSF103473">
    <property type="entry name" value="MFS general substrate transporter"/>
    <property type="match status" value="1"/>
</dbReference>
<evidence type="ECO:0000313" key="8">
    <source>
        <dbReference type="EMBL" id="OZI35050.1"/>
    </source>
</evidence>
<feature type="transmembrane region" description="Helical" evidence="6">
    <location>
        <begin position="53"/>
        <end position="72"/>
    </location>
</feature>
<name>A0A261SE31_9BORD</name>
<comment type="caution">
    <text evidence="8">The sequence shown here is derived from an EMBL/GenBank/DDBJ whole genome shotgun (WGS) entry which is preliminary data.</text>
</comment>
<keyword evidence="3 6" id="KW-0812">Transmembrane</keyword>
<gene>
    <name evidence="8" type="ORF">CAL29_12495</name>
</gene>
<feature type="transmembrane region" description="Helical" evidence="6">
    <location>
        <begin position="369"/>
        <end position="388"/>
    </location>
</feature>
<dbReference type="GO" id="GO:0022857">
    <property type="term" value="F:transmembrane transporter activity"/>
    <property type="evidence" value="ECO:0007669"/>
    <property type="project" value="InterPro"/>
</dbReference>
<dbReference type="PANTHER" id="PTHR42718">
    <property type="entry name" value="MAJOR FACILITATOR SUPERFAMILY MULTIDRUG TRANSPORTER MFSC"/>
    <property type="match status" value="1"/>
</dbReference>
<evidence type="ECO:0000256" key="4">
    <source>
        <dbReference type="ARBA" id="ARBA00022989"/>
    </source>
</evidence>
<sequence>MAAAGPAHGGRRIAAGFAGVLLAVACAQVNDHVTEIALPDLRGIFGVSHDDGAWLTTVYQATQVIAAMYAPWCAATFTLRRFTLAALAAFAALGLCMPFASGLGWLYLLRGLQGLAGGCLPPMLMTVALRFLPAGIKLYGLGAYALTATFAPNLGMPLAALWGEYAGWRWLFWQIVPMAVLAGALVAWGLPQDAPRHERLKQFDWRGVLLGAPGMAMLVVALEQGTRLGWLDSPFIALMFGGAAVLLILFAINEWSHPLPFFKIQFLARRNLTYSLAILGGVLVVLVAWATVPAAYLAETHGYRPLQTAPLGLAVALPQLIALPAVAALCNIRRVDCRWVLAAGLALIASSCLGASFMTRDWIRDNFYLLQALQVLGQPMAVIPLLMLSTHGMAPQEGPFASAWFNTVKGYAGVLGAGVTEGLGVWREHLHSHALVDQMGNRPQAWTLMLHDMTARLGIDAQAALALVDERIRAQASILASADVLRIMAALAVLLMLSIPFVPTRIEPPKA</sequence>
<evidence type="ECO:0000256" key="6">
    <source>
        <dbReference type="SAM" id="Phobius"/>
    </source>
</evidence>
<keyword evidence="9" id="KW-1185">Reference proteome</keyword>
<keyword evidence="2" id="KW-0813">Transport</keyword>
<feature type="domain" description="Major facilitator superfamily (MFS) profile" evidence="7">
    <location>
        <begin position="11"/>
        <end position="511"/>
    </location>
</feature>
<evidence type="ECO:0000313" key="9">
    <source>
        <dbReference type="Proteomes" id="UP000216020"/>
    </source>
</evidence>
<dbReference type="AlphaFoldDB" id="A0A261SE31"/>
<evidence type="ECO:0000259" key="7">
    <source>
        <dbReference type="PROSITE" id="PS50850"/>
    </source>
</evidence>
<keyword evidence="5 6" id="KW-0472">Membrane</keyword>
<dbReference type="Pfam" id="PF07690">
    <property type="entry name" value="MFS_1"/>
    <property type="match status" value="1"/>
</dbReference>
<feature type="transmembrane region" description="Helical" evidence="6">
    <location>
        <begin position="484"/>
        <end position="502"/>
    </location>
</feature>
<keyword evidence="4 6" id="KW-1133">Transmembrane helix</keyword>
<feature type="transmembrane region" description="Helical" evidence="6">
    <location>
        <begin position="234"/>
        <end position="252"/>
    </location>
</feature>
<feature type="transmembrane region" description="Helical" evidence="6">
    <location>
        <begin position="339"/>
        <end position="357"/>
    </location>
</feature>
<evidence type="ECO:0000256" key="5">
    <source>
        <dbReference type="ARBA" id="ARBA00023136"/>
    </source>
</evidence>
<dbReference type="Proteomes" id="UP000216020">
    <property type="component" value="Unassembled WGS sequence"/>
</dbReference>
<feature type="transmembrane region" description="Helical" evidence="6">
    <location>
        <begin position="272"/>
        <end position="291"/>
    </location>
</feature>
<dbReference type="Gene3D" id="1.20.1250.20">
    <property type="entry name" value="MFS general substrate transporter like domains"/>
    <property type="match status" value="1"/>
</dbReference>
<feature type="transmembrane region" description="Helical" evidence="6">
    <location>
        <begin position="203"/>
        <end position="222"/>
    </location>
</feature>
<evidence type="ECO:0000256" key="3">
    <source>
        <dbReference type="ARBA" id="ARBA00022692"/>
    </source>
</evidence>
<dbReference type="InterPro" id="IPR020846">
    <property type="entry name" value="MFS_dom"/>
</dbReference>
<dbReference type="PROSITE" id="PS50850">
    <property type="entry name" value="MFS"/>
    <property type="match status" value="1"/>
</dbReference>
<protein>
    <submittedName>
        <fullName evidence="8">EmrB/QacA family drug resistance transporter</fullName>
    </submittedName>
</protein>
<dbReference type="EMBL" id="NEVM01000002">
    <property type="protein sequence ID" value="OZI35050.1"/>
    <property type="molecule type" value="Genomic_DNA"/>
</dbReference>
<feature type="transmembrane region" description="Helical" evidence="6">
    <location>
        <begin position="114"/>
        <end position="132"/>
    </location>
</feature>
<feature type="transmembrane region" description="Helical" evidence="6">
    <location>
        <begin position="84"/>
        <end position="108"/>
    </location>
</feature>
<feature type="transmembrane region" description="Helical" evidence="6">
    <location>
        <begin position="171"/>
        <end position="191"/>
    </location>
</feature>
<organism evidence="8 9">
    <name type="scientific">Bordetella genomosp. 10</name>
    <dbReference type="NCBI Taxonomy" id="1416804"/>
    <lineage>
        <taxon>Bacteria</taxon>
        <taxon>Pseudomonadati</taxon>
        <taxon>Pseudomonadota</taxon>
        <taxon>Betaproteobacteria</taxon>
        <taxon>Burkholderiales</taxon>
        <taxon>Alcaligenaceae</taxon>
        <taxon>Bordetella</taxon>
    </lineage>
</organism>
<dbReference type="PANTHER" id="PTHR42718:SF9">
    <property type="entry name" value="MAJOR FACILITATOR SUPERFAMILY MULTIDRUG TRANSPORTER MFSC"/>
    <property type="match status" value="1"/>
</dbReference>
<dbReference type="GO" id="GO:0016020">
    <property type="term" value="C:membrane"/>
    <property type="evidence" value="ECO:0007669"/>
    <property type="project" value="UniProtKB-SubCell"/>
</dbReference>
<evidence type="ECO:0000256" key="2">
    <source>
        <dbReference type="ARBA" id="ARBA00022448"/>
    </source>
</evidence>
<comment type="subcellular location">
    <subcellularLocation>
        <location evidence="1">Membrane</location>
        <topology evidence="1">Multi-pass membrane protein</topology>
    </subcellularLocation>
</comment>
<evidence type="ECO:0000256" key="1">
    <source>
        <dbReference type="ARBA" id="ARBA00004141"/>
    </source>
</evidence>
<dbReference type="InterPro" id="IPR036259">
    <property type="entry name" value="MFS_trans_sf"/>
</dbReference>